<dbReference type="EMBL" id="BLIN01000002">
    <property type="protein sequence ID" value="GFE04965.1"/>
    <property type="molecule type" value="Genomic_DNA"/>
</dbReference>
<comment type="caution">
    <text evidence="1">The sequence shown here is derived from an EMBL/GenBank/DDBJ whole genome shotgun (WGS) entry which is preliminary data.</text>
</comment>
<accession>A0A640S5T1</accession>
<reference evidence="1 2" key="1">
    <citation type="submission" date="2019-12" db="EMBL/GenBank/DDBJ databases">
        <title>Whole genome shotgun sequence of Streptomyces caniferus NBRC 15389.</title>
        <authorList>
            <person name="Ichikawa N."/>
            <person name="Kimura A."/>
            <person name="Kitahashi Y."/>
            <person name="Komaki H."/>
            <person name="Tamura T."/>
        </authorList>
    </citation>
    <scope>NUCLEOTIDE SEQUENCE [LARGE SCALE GENOMIC DNA]</scope>
    <source>
        <strain evidence="1 2">NBRC 15389</strain>
    </source>
</reference>
<proteinExistence type="predicted"/>
<dbReference type="AlphaFoldDB" id="A0A640S5T1"/>
<name>A0A640S5T1_9ACTN</name>
<evidence type="ECO:0008006" key="3">
    <source>
        <dbReference type="Google" id="ProtNLM"/>
    </source>
</evidence>
<sequence>MALGCDLVWASTWGDEANEAVAPRIGLPRLPVVEWPDGFTEDGPRGLHWKTRALVEWAGPRPFIWVDDEISDMDRLWVAAQHRGPALLHRVDPAEGLTDDDFSALAGWLRTVAPSPAPGKGT</sequence>
<organism evidence="1 2">
    <name type="scientific">Streptomyces caniferus</name>
    <dbReference type="NCBI Taxonomy" id="285557"/>
    <lineage>
        <taxon>Bacteria</taxon>
        <taxon>Bacillati</taxon>
        <taxon>Actinomycetota</taxon>
        <taxon>Actinomycetes</taxon>
        <taxon>Kitasatosporales</taxon>
        <taxon>Streptomycetaceae</taxon>
        <taxon>Streptomyces</taxon>
    </lineage>
</organism>
<dbReference type="Proteomes" id="UP000435837">
    <property type="component" value="Unassembled WGS sequence"/>
</dbReference>
<evidence type="ECO:0000313" key="2">
    <source>
        <dbReference type="Proteomes" id="UP000435837"/>
    </source>
</evidence>
<protein>
    <recommendedName>
        <fullName evidence="3">Secreted protein</fullName>
    </recommendedName>
</protein>
<evidence type="ECO:0000313" key="1">
    <source>
        <dbReference type="EMBL" id="GFE04965.1"/>
    </source>
</evidence>
<gene>
    <name evidence="1" type="ORF">Scani_12330</name>
</gene>